<dbReference type="Gene3D" id="1.10.357.10">
    <property type="entry name" value="Tetracycline Repressor, domain 2"/>
    <property type="match status" value="1"/>
</dbReference>
<reference evidence="6" key="1">
    <citation type="submission" date="2021-01" db="EMBL/GenBank/DDBJ databases">
        <title>Whole genome shotgun sequence of Virgisporangium aurantiacum NBRC 16421.</title>
        <authorList>
            <person name="Komaki H."/>
            <person name="Tamura T."/>
        </authorList>
    </citation>
    <scope>NUCLEOTIDE SEQUENCE</scope>
    <source>
        <strain evidence="6">NBRC 16421</strain>
    </source>
</reference>
<dbReference type="Proteomes" id="UP000612585">
    <property type="component" value="Unassembled WGS sequence"/>
</dbReference>
<dbReference type="GO" id="GO:0000976">
    <property type="term" value="F:transcription cis-regulatory region binding"/>
    <property type="evidence" value="ECO:0007669"/>
    <property type="project" value="TreeGrafter"/>
</dbReference>
<evidence type="ECO:0000256" key="3">
    <source>
        <dbReference type="ARBA" id="ARBA00023163"/>
    </source>
</evidence>
<evidence type="ECO:0000256" key="1">
    <source>
        <dbReference type="ARBA" id="ARBA00023015"/>
    </source>
</evidence>
<dbReference type="Pfam" id="PF00440">
    <property type="entry name" value="TetR_N"/>
    <property type="match status" value="1"/>
</dbReference>
<evidence type="ECO:0000313" key="6">
    <source>
        <dbReference type="EMBL" id="GIJ62555.1"/>
    </source>
</evidence>
<evidence type="ECO:0000256" key="4">
    <source>
        <dbReference type="PROSITE-ProRule" id="PRU00335"/>
    </source>
</evidence>
<evidence type="ECO:0000256" key="2">
    <source>
        <dbReference type="ARBA" id="ARBA00023125"/>
    </source>
</evidence>
<feature type="domain" description="HTH tetR-type" evidence="5">
    <location>
        <begin position="7"/>
        <end position="67"/>
    </location>
</feature>
<dbReference type="PANTHER" id="PTHR30055:SF234">
    <property type="entry name" value="HTH-TYPE TRANSCRIPTIONAL REGULATOR BETI"/>
    <property type="match status" value="1"/>
</dbReference>
<gene>
    <name evidence="6" type="ORF">Vau01_100710</name>
</gene>
<dbReference type="RefSeq" id="WP_204008267.1">
    <property type="nucleotide sequence ID" value="NZ_BOPG01000080.1"/>
</dbReference>
<dbReference type="InterPro" id="IPR009057">
    <property type="entry name" value="Homeodomain-like_sf"/>
</dbReference>
<comment type="caution">
    <text evidence="6">The sequence shown here is derived from an EMBL/GenBank/DDBJ whole genome shotgun (WGS) entry which is preliminary data.</text>
</comment>
<dbReference type="AlphaFoldDB" id="A0A8J3ZJA9"/>
<proteinExistence type="predicted"/>
<keyword evidence="1" id="KW-0805">Transcription regulation</keyword>
<accession>A0A8J3ZJA9</accession>
<dbReference type="InterPro" id="IPR050109">
    <property type="entry name" value="HTH-type_TetR-like_transc_reg"/>
</dbReference>
<keyword evidence="3" id="KW-0804">Transcription</keyword>
<dbReference type="SUPFAM" id="SSF46689">
    <property type="entry name" value="Homeodomain-like"/>
    <property type="match status" value="1"/>
</dbReference>
<dbReference type="EMBL" id="BOPG01000080">
    <property type="protein sequence ID" value="GIJ62555.1"/>
    <property type="molecule type" value="Genomic_DNA"/>
</dbReference>
<dbReference type="GO" id="GO:0003700">
    <property type="term" value="F:DNA-binding transcription factor activity"/>
    <property type="evidence" value="ECO:0007669"/>
    <property type="project" value="TreeGrafter"/>
</dbReference>
<keyword evidence="7" id="KW-1185">Reference proteome</keyword>
<name>A0A8J3ZJA9_9ACTN</name>
<dbReference type="PANTHER" id="PTHR30055">
    <property type="entry name" value="HTH-TYPE TRANSCRIPTIONAL REGULATOR RUTR"/>
    <property type="match status" value="1"/>
</dbReference>
<keyword evidence="2 4" id="KW-0238">DNA-binding</keyword>
<dbReference type="PRINTS" id="PR00455">
    <property type="entry name" value="HTHTETR"/>
</dbReference>
<protein>
    <recommendedName>
        <fullName evidence="5">HTH tetR-type domain-containing protein</fullName>
    </recommendedName>
</protein>
<evidence type="ECO:0000259" key="5">
    <source>
        <dbReference type="PROSITE" id="PS50977"/>
    </source>
</evidence>
<sequence length="201" mass="21281">MPRPTKQQIDDEIVEQASTLFARHGFKETSVQSIADAAGYSKTGLLHRFPSKEAIWAAVVEHCVGLCRQIADDVAALPVGPDRDRAVLTALVDLTLRRPGVVALLLSVFSTIDRVEDTPLLLDIGESVIGAFGDGPLTPEPPSPAALPRRVRVVGALGALAVAGIALRDAPPEDVRDHLIAAAYDTLGHAQHAQIPSARKG</sequence>
<organism evidence="6 7">
    <name type="scientific">Virgisporangium aurantiacum</name>
    <dbReference type="NCBI Taxonomy" id="175570"/>
    <lineage>
        <taxon>Bacteria</taxon>
        <taxon>Bacillati</taxon>
        <taxon>Actinomycetota</taxon>
        <taxon>Actinomycetes</taxon>
        <taxon>Micromonosporales</taxon>
        <taxon>Micromonosporaceae</taxon>
        <taxon>Virgisporangium</taxon>
    </lineage>
</organism>
<evidence type="ECO:0000313" key="7">
    <source>
        <dbReference type="Proteomes" id="UP000612585"/>
    </source>
</evidence>
<dbReference type="InterPro" id="IPR001647">
    <property type="entry name" value="HTH_TetR"/>
</dbReference>
<dbReference type="PROSITE" id="PS50977">
    <property type="entry name" value="HTH_TETR_2"/>
    <property type="match status" value="1"/>
</dbReference>
<feature type="DNA-binding region" description="H-T-H motif" evidence="4">
    <location>
        <begin position="30"/>
        <end position="49"/>
    </location>
</feature>